<dbReference type="AlphaFoldDB" id="A0AAW9RPS3"/>
<dbReference type="GO" id="GO:0016887">
    <property type="term" value="F:ATP hydrolysis activity"/>
    <property type="evidence" value="ECO:0007669"/>
    <property type="project" value="InterPro"/>
</dbReference>
<comment type="caution">
    <text evidence="5">The sequence shown here is derived from an EMBL/GenBank/DDBJ whole genome shotgun (WGS) entry which is preliminary data.</text>
</comment>
<dbReference type="CDD" id="cd03230">
    <property type="entry name" value="ABC_DR_subfamily_A"/>
    <property type="match status" value="1"/>
</dbReference>
<name>A0AAW9RPS3_9BACT</name>
<reference evidence="5 6" key="1">
    <citation type="submission" date="2024-04" db="EMBL/GenBank/DDBJ databases">
        <title>Novel genus in family Flammeovirgaceae.</title>
        <authorList>
            <person name="Nguyen T.H."/>
            <person name="Vuong T.Q."/>
            <person name="Le H."/>
            <person name="Kim S.-G."/>
        </authorList>
    </citation>
    <scope>NUCLEOTIDE SEQUENCE [LARGE SCALE GENOMIC DNA]</scope>
    <source>
        <strain evidence="5 6">JCM 23209</strain>
    </source>
</reference>
<feature type="domain" description="ABC transporter" evidence="4">
    <location>
        <begin position="2"/>
        <end position="226"/>
    </location>
</feature>
<keyword evidence="6" id="KW-1185">Reference proteome</keyword>
<dbReference type="InterPro" id="IPR051782">
    <property type="entry name" value="ABC_Transporter_VariousFunc"/>
</dbReference>
<dbReference type="EMBL" id="JBDKWZ010000001">
    <property type="protein sequence ID" value="MEN7546897.1"/>
    <property type="molecule type" value="Genomic_DNA"/>
</dbReference>
<dbReference type="SMART" id="SM00382">
    <property type="entry name" value="AAA"/>
    <property type="match status" value="1"/>
</dbReference>
<dbReference type="Gene3D" id="3.40.50.300">
    <property type="entry name" value="P-loop containing nucleotide triphosphate hydrolases"/>
    <property type="match status" value="1"/>
</dbReference>
<keyword evidence="2" id="KW-0547">Nucleotide-binding</keyword>
<evidence type="ECO:0000256" key="3">
    <source>
        <dbReference type="ARBA" id="ARBA00022840"/>
    </source>
</evidence>
<evidence type="ECO:0000313" key="6">
    <source>
        <dbReference type="Proteomes" id="UP001403385"/>
    </source>
</evidence>
<keyword evidence="1" id="KW-0813">Transport</keyword>
<evidence type="ECO:0000313" key="5">
    <source>
        <dbReference type="EMBL" id="MEN7546897.1"/>
    </source>
</evidence>
<dbReference type="PANTHER" id="PTHR42939">
    <property type="entry name" value="ABC TRANSPORTER ATP-BINDING PROTEIN ALBC-RELATED"/>
    <property type="match status" value="1"/>
</dbReference>
<dbReference type="SUPFAM" id="SSF52540">
    <property type="entry name" value="P-loop containing nucleoside triphosphate hydrolases"/>
    <property type="match status" value="1"/>
</dbReference>
<dbReference type="InterPro" id="IPR027417">
    <property type="entry name" value="P-loop_NTPase"/>
</dbReference>
<proteinExistence type="predicted"/>
<protein>
    <submittedName>
        <fullName evidence="5">ABC transporter ATP-binding protein</fullName>
    </submittedName>
</protein>
<dbReference type="GO" id="GO:0005524">
    <property type="term" value="F:ATP binding"/>
    <property type="evidence" value="ECO:0007669"/>
    <property type="project" value="UniProtKB-KW"/>
</dbReference>
<dbReference type="Pfam" id="PF00005">
    <property type="entry name" value="ABC_tran"/>
    <property type="match status" value="1"/>
</dbReference>
<dbReference type="PROSITE" id="PS50893">
    <property type="entry name" value="ABC_TRANSPORTER_2"/>
    <property type="match status" value="1"/>
</dbReference>
<evidence type="ECO:0000256" key="2">
    <source>
        <dbReference type="ARBA" id="ARBA00022741"/>
    </source>
</evidence>
<dbReference type="InterPro" id="IPR003593">
    <property type="entry name" value="AAA+_ATPase"/>
</dbReference>
<keyword evidence="3 5" id="KW-0067">ATP-binding</keyword>
<sequence>MIRITDVQKSFNRNQVLKSVNLEITPGSTTAILGPNGSGKTTLLKSILGLVIPQKGEVYFNGKPTVGKWEHRKQIAYLPQVARFPENLKVNELIQLVKDIRESPGDERTLIERFSLEPFLNKSLRNLSGGTRQKVNVVLAFMYDNPLIILDEPTVGLDPVALIHLKELISREKAKGKTILLTTHIMSVVEELADEIVFLLEGKIYFQGSLTEMNALSQQADLEHSIAQILIKEAHV</sequence>
<organism evidence="5 6">
    <name type="scientific">Rapidithrix thailandica</name>
    <dbReference type="NCBI Taxonomy" id="413964"/>
    <lineage>
        <taxon>Bacteria</taxon>
        <taxon>Pseudomonadati</taxon>
        <taxon>Bacteroidota</taxon>
        <taxon>Cytophagia</taxon>
        <taxon>Cytophagales</taxon>
        <taxon>Flammeovirgaceae</taxon>
        <taxon>Rapidithrix</taxon>
    </lineage>
</organism>
<dbReference type="PANTHER" id="PTHR42939:SF1">
    <property type="entry name" value="ABC TRANSPORTER ATP-BINDING PROTEIN ALBC-RELATED"/>
    <property type="match status" value="1"/>
</dbReference>
<evidence type="ECO:0000256" key="1">
    <source>
        <dbReference type="ARBA" id="ARBA00022448"/>
    </source>
</evidence>
<accession>A0AAW9RPS3</accession>
<dbReference type="InterPro" id="IPR003439">
    <property type="entry name" value="ABC_transporter-like_ATP-bd"/>
</dbReference>
<gene>
    <name evidence="5" type="ORF">AAG747_03185</name>
</gene>
<dbReference type="Proteomes" id="UP001403385">
    <property type="component" value="Unassembled WGS sequence"/>
</dbReference>
<dbReference type="RefSeq" id="WP_346819676.1">
    <property type="nucleotide sequence ID" value="NZ_JBDKWZ010000001.1"/>
</dbReference>
<evidence type="ECO:0000259" key="4">
    <source>
        <dbReference type="PROSITE" id="PS50893"/>
    </source>
</evidence>